<evidence type="ECO:0000256" key="6">
    <source>
        <dbReference type="ARBA" id="ARBA00011972"/>
    </source>
</evidence>
<dbReference type="HOGENOM" id="CLU_012840_0_0_1"/>
<reference evidence="21" key="1">
    <citation type="journal article" date="2013" name="Genome Biol.">
        <title>Draft genome of the mountain pine beetle, Dendroctonus ponderosae Hopkins, a major forest pest.</title>
        <authorList>
            <person name="Keeling C.I."/>
            <person name="Yuen M.M."/>
            <person name="Liao N.Y."/>
            <person name="Docking T.R."/>
            <person name="Chan S.K."/>
            <person name="Taylor G.A."/>
            <person name="Palmquist D.L."/>
            <person name="Jackman S.D."/>
            <person name="Nguyen A."/>
            <person name="Li M."/>
            <person name="Henderson H."/>
            <person name="Janes J.K."/>
            <person name="Zhao Y."/>
            <person name="Pandoh P."/>
            <person name="Moore R."/>
            <person name="Sperling F.A."/>
            <person name="Huber D.P."/>
            <person name="Birol I."/>
            <person name="Jones S.J."/>
            <person name="Bohlmann J."/>
        </authorList>
    </citation>
    <scope>NUCLEOTIDE SEQUENCE</scope>
</reference>
<dbReference type="InterPro" id="IPR003406">
    <property type="entry name" value="Glyco_trans_14"/>
</dbReference>
<evidence type="ECO:0000256" key="1">
    <source>
        <dbReference type="ARBA" id="ARBA00004323"/>
    </source>
</evidence>
<comment type="pathway">
    <text evidence="3">Glycan metabolism; chondroitin sulfate biosynthesis.</text>
</comment>
<dbReference type="EC" id="2.4.2.26" evidence="6"/>
<proteinExistence type="inferred from homology"/>
<dbReference type="GO" id="GO:0046872">
    <property type="term" value="F:metal ion binding"/>
    <property type="evidence" value="ECO:0007669"/>
    <property type="project" value="UniProtKB-KW"/>
</dbReference>
<evidence type="ECO:0000256" key="15">
    <source>
        <dbReference type="ARBA" id="ARBA00023136"/>
    </source>
</evidence>
<comment type="subcellular location">
    <subcellularLocation>
        <location evidence="2">Endoplasmic reticulum membrane</location>
        <topology evidence="2">Single-pass type II membrane protein</topology>
    </subcellularLocation>
    <subcellularLocation>
        <location evidence="1">Golgi apparatus membrane</location>
        <topology evidence="1">Single-pass type II membrane protein</topology>
    </subcellularLocation>
</comment>
<dbReference type="InterPro" id="IPR002889">
    <property type="entry name" value="WSC_carb-bd"/>
</dbReference>
<feature type="non-terminal residue" evidence="21">
    <location>
        <position position="1"/>
    </location>
</feature>
<name>N6T0N0_DENPD</name>
<evidence type="ECO:0000256" key="7">
    <source>
        <dbReference type="ARBA" id="ARBA00022676"/>
    </source>
</evidence>
<evidence type="ECO:0000313" key="21">
    <source>
        <dbReference type="EMBL" id="ENN73634.1"/>
    </source>
</evidence>
<keyword evidence="13" id="KW-1133">Transmembrane helix</keyword>
<evidence type="ECO:0000256" key="19">
    <source>
        <dbReference type="ARBA" id="ARBA00047847"/>
    </source>
</evidence>
<protein>
    <recommendedName>
        <fullName evidence="6">protein xylosyltransferase</fullName>
        <ecNumber evidence="6">2.4.2.26</ecNumber>
    </recommendedName>
    <alternativeName>
        <fullName evidence="18">Peptide O-xylosyltransferase</fullName>
    </alternativeName>
</protein>
<dbReference type="AlphaFoldDB" id="N6T0N0"/>
<comment type="catalytic activity">
    <reaction evidence="19">
        <text>UDP-alpha-D-xylose + L-seryl-[protein] = 3-O-(beta-D-xylosyl)-L-seryl-[protein] + UDP + H(+)</text>
        <dbReference type="Rhea" id="RHEA:50192"/>
        <dbReference type="Rhea" id="RHEA-COMP:9863"/>
        <dbReference type="Rhea" id="RHEA-COMP:12567"/>
        <dbReference type="ChEBI" id="CHEBI:15378"/>
        <dbReference type="ChEBI" id="CHEBI:29999"/>
        <dbReference type="ChEBI" id="CHEBI:57632"/>
        <dbReference type="ChEBI" id="CHEBI:58223"/>
        <dbReference type="ChEBI" id="CHEBI:132085"/>
        <dbReference type="EC" id="2.4.2.26"/>
    </reaction>
</comment>
<keyword evidence="11" id="KW-0256">Endoplasmic reticulum</keyword>
<dbReference type="GO" id="GO:0030158">
    <property type="term" value="F:protein xylosyltransferase activity"/>
    <property type="evidence" value="ECO:0007669"/>
    <property type="project" value="UniProtKB-EC"/>
</dbReference>
<dbReference type="SMART" id="SM00321">
    <property type="entry name" value="WSC"/>
    <property type="match status" value="1"/>
</dbReference>
<keyword evidence="17" id="KW-0325">Glycoprotein</keyword>
<dbReference type="GO" id="GO:0000139">
    <property type="term" value="C:Golgi membrane"/>
    <property type="evidence" value="ECO:0007669"/>
    <property type="project" value="UniProtKB-SubCell"/>
</dbReference>
<evidence type="ECO:0000256" key="5">
    <source>
        <dbReference type="ARBA" id="ARBA00010195"/>
    </source>
</evidence>
<comment type="similarity">
    <text evidence="5">Belongs to the glycosyltransferase 14 family. XylT subfamily.</text>
</comment>
<dbReference type="OMA" id="SCRYVAM"/>
<evidence type="ECO:0000256" key="14">
    <source>
        <dbReference type="ARBA" id="ARBA00023034"/>
    </source>
</evidence>
<evidence type="ECO:0000256" key="2">
    <source>
        <dbReference type="ARBA" id="ARBA00004648"/>
    </source>
</evidence>
<evidence type="ECO:0000256" key="11">
    <source>
        <dbReference type="ARBA" id="ARBA00022824"/>
    </source>
</evidence>
<dbReference type="PROSITE" id="PS51212">
    <property type="entry name" value="WSC"/>
    <property type="match status" value="1"/>
</dbReference>
<evidence type="ECO:0000256" key="17">
    <source>
        <dbReference type="ARBA" id="ARBA00023180"/>
    </source>
</evidence>
<dbReference type="EMBL" id="KB741156">
    <property type="protein sequence ID" value="ENN73634.1"/>
    <property type="molecule type" value="Genomic_DNA"/>
</dbReference>
<dbReference type="GO" id="GO:0015012">
    <property type="term" value="P:heparan sulfate proteoglycan biosynthetic process"/>
    <property type="evidence" value="ECO:0007669"/>
    <property type="project" value="UniProtKB-UniPathway"/>
</dbReference>
<dbReference type="PANTHER" id="PTHR46025:SF3">
    <property type="entry name" value="XYLOSYLTRANSFERASE OXT"/>
    <property type="match status" value="1"/>
</dbReference>
<keyword evidence="10" id="KW-0479">Metal-binding</keyword>
<dbReference type="InterPro" id="IPR024448">
    <property type="entry name" value="XylT_C"/>
</dbReference>
<dbReference type="UniPathway" id="UPA00755"/>
<accession>N6T0N0</accession>
<dbReference type="InterPro" id="IPR043538">
    <property type="entry name" value="XYLT"/>
</dbReference>
<keyword evidence="16" id="KW-1015">Disulfide bond</keyword>
<dbReference type="GO" id="GO:0050650">
    <property type="term" value="P:chondroitin sulfate proteoglycan biosynthetic process"/>
    <property type="evidence" value="ECO:0007669"/>
    <property type="project" value="TreeGrafter"/>
</dbReference>
<sequence>MCSGRQTGSEIAAKEQLEASDLSAGEQSTYRSKNHVRACKQARTTRGKCGHWGPPTVASMHCRASIPSANKNTEGPENWEPSDIDKDSGSNSEALNSARRSDDEETNLLAPQTKRAGNGSIQLKVEDLSFELPCQMGEKQALSALNRAKSQRCKQLIANITCLALENQLYPTELRSSCPSEQFAAGKEMGCFKDEKNFRLLNGYFGVSKTDNSPIYCMNLCLQSGFPYAGVQYAQECFCGSDEPPSGSKLPDSSCNIKCPGDVHATCGGYYTMNVYQTGIKRFVPQTANETLQAVKQRKIAFLLTLNGRALRQVHRLLKLIYHRNHYYYIHVDVRQDYLYRELLALERFPNIRLTRKRFATIWGGASLLEMLRACMLQLLQMPDWSWDFILNLSESDFPVKPLGKLTQFLSANAQRNFVKSHGREVQRFIQKQGLDKTFVECEYRMWRVGNRKLPLGIQIDGGSDWVALSRPFVQYVADPEPDELVSVCFIGLLKVFQHTLLPAESFFHTVLRNSKFCHTYVDNNLHVTNWKRKLGCKCQYKHVVDWCGCSPNDFTLDDWAKVLNTQSRALYFARKFEPIVNQAVILQLELWLFNRDTPSKEVHFKYLFFPGPLPDLKVLLPCQVANLNSYWQNLFHHQDLRVAFDDSLMTLAESIGRRSLKALSNSSGSCDLFLSSLQQINSFHYNDHYKYSLLLLASGVEVAVKPINKLFVKPGPLVKHLATLLVSTEFDQKEQLSRNFLRNLSPYSDPVLVYKFSALKGAKLYNLTCLWVDPIGVLRDVSLFSLDANNLVGHVKAGMKQPHLPGVWKVKLLHKDSLLAQLSFPILPLQFLSGRPISSNEVSALHLSLGQSAGPIWPNSDYAKFLPMAAHQQTLLEKANRNAQRRNASLLAWIDSLVGVFYAIERVCTTADSPVGACGLKIAPCRTTQWSSLAPDPKSAIGDVNATTGMFDVW</sequence>
<dbReference type="PANTHER" id="PTHR46025">
    <property type="entry name" value="XYLOSYLTRANSFERASE OXT"/>
    <property type="match status" value="1"/>
</dbReference>
<organism evidence="21">
    <name type="scientific">Dendroctonus ponderosae</name>
    <name type="common">Mountain pine beetle</name>
    <dbReference type="NCBI Taxonomy" id="77166"/>
    <lineage>
        <taxon>Eukaryota</taxon>
        <taxon>Metazoa</taxon>
        <taxon>Ecdysozoa</taxon>
        <taxon>Arthropoda</taxon>
        <taxon>Hexapoda</taxon>
        <taxon>Insecta</taxon>
        <taxon>Pterygota</taxon>
        <taxon>Neoptera</taxon>
        <taxon>Endopterygota</taxon>
        <taxon>Coleoptera</taxon>
        <taxon>Polyphaga</taxon>
        <taxon>Cucujiformia</taxon>
        <taxon>Curculionidae</taxon>
        <taxon>Scolytinae</taxon>
        <taxon>Dendroctonus</taxon>
    </lineage>
</organism>
<evidence type="ECO:0000256" key="16">
    <source>
        <dbReference type="ARBA" id="ARBA00023157"/>
    </source>
</evidence>
<keyword evidence="15" id="KW-0472">Membrane</keyword>
<comment type="pathway">
    <text evidence="4">Glycan metabolism; heparan sulfate biosynthesis.</text>
</comment>
<dbReference type="OrthoDB" id="2019572at2759"/>
<evidence type="ECO:0000256" key="18">
    <source>
        <dbReference type="ARBA" id="ARBA00042865"/>
    </source>
</evidence>
<dbReference type="Pfam" id="PF12529">
    <property type="entry name" value="Xylo_C"/>
    <property type="match status" value="1"/>
</dbReference>
<keyword evidence="8" id="KW-0808">Transferase</keyword>
<dbReference type="GO" id="GO:0005789">
    <property type="term" value="C:endoplasmic reticulum membrane"/>
    <property type="evidence" value="ECO:0007669"/>
    <property type="project" value="UniProtKB-SubCell"/>
</dbReference>
<evidence type="ECO:0000256" key="8">
    <source>
        <dbReference type="ARBA" id="ARBA00022679"/>
    </source>
</evidence>
<evidence type="ECO:0000256" key="13">
    <source>
        <dbReference type="ARBA" id="ARBA00022989"/>
    </source>
</evidence>
<evidence type="ECO:0000256" key="10">
    <source>
        <dbReference type="ARBA" id="ARBA00022723"/>
    </source>
</evidence>
<feature type="region of interest" description="Disordered" evidence="20">
    <location>
        <begin position="67"/>
        <end position="115"/>
    </location>
</feature>
<evidence type="ECO:0000256" key="3">
    <source>
        <dbReference type="ARBA" id="ARBA00004840"/>
    </source>
</evidence>
<keyword evidence="12" id="KW-0735">Signal-anchor</keyword>
<keyword evidence="9" id="KW-0812">Transmembrane</keyword>
<dbReference type="Pfam" id="PF01822">
    <property type="entry name" value="WSC"/>
    <property type="match status" value="1"/>
</dbReference>
<evidence type="ECO:0000256" key="4">
    <source>
        <dbReference type="ARBA" id="ARBA00005093"/>
    </source>
</evidence>
<gene>
    <name evidence="21" type="ORF">YQE_09881</name>
</gene>
<keyword evidence="7" id="KW-0328">Glycosyltransferase</keyword>
<feature type="region of interest" description="Disordered" evidence="20">
    <location>
        <begin position="1"/>
        <end position="37"/>
    </location>
</feature>
<keyword evidence="14" id="KW-0333">Golgi apparatus</keyword>
<evidence type="ECO:0000256" key="20">
    <source>
        <dbReference type="SAM" id="MobiDB-lite"/>
    </source>
</evidence>
<evidence type="ECO:0000256" key="9">
    <source>
        <dbReference type="ARBA" id="ARBA00022692"/>
    </source>
</evidence>
<evidence type="ECO:0000256" key="12">
    <source>
        <dbReference type="ARBA" id="ARBA00022968"/>
    </source>
</evidence>
<dbReference type="Pfam" id="PF02485">
    <property type="entry name" value="Branch"/>
    <property type="match status" value="1"/>
</dbReference>
<dbReference type="UniPathway" id="UPA00756"/>